<protein>
    <submittedName>
        <fullName evidence="1">Uncharacterized protein</fullName>
    </submittedName>
</protein>
<accession>A0A652YLZ4</accession>
<comment type="caution">
    <text evidence="1">The sequence shown here is derived from an EMBL/GenBank/DDBJ whole genome shotgun (WGS) entry which is preliminary data.</text>
</comment>
<proteinExistence type="predicted"/>
<dbReference type="EMBL" id="VNIQ01000006">
    <property type="protein sequence ID" value="TYQ02321.1"/>
    <property type="molecule type" value="Genomic_DNA"/>
</dbReference>
<reference evidence="1" key="1">
    <citation type="submission" date="2019-07" db="EMBL/GenBank/DDBJ databases">
        <title>Genomic Encyclopedia of Type Strains, Phase IV (KMG-IV): sequencing the most valuable type-strain genomes for metagenomic binning, comparative biology and taxonomic classification.</title>
        <authorList>
            <person name="Goeker M."/>
        </authorList>
    </citation>
    <scope>NUCLEOTIDE SEQUENCE</scope>
    <source>
        <strain evidence="1">DSM 44596</strain>
    </source>
</reference>
<name>A0A652YLZ4_NOCGL</name>
<sequence length="203" mass="20940">MNNAAMAPLGTRVATTLSAKTRSGLLVRSALMGVATVGVVISAVLSLGGDNREAGTASGSLTATNGGTHNSAEAIVGTFPPALAEASICSPGSLNSTGDLYLLCTVDSGSALAQSVSTDYNIAFITWVNQTEAGKTLVDWRENERPELITENRSRTAAARIEYRDAVSTTEYANSDSGLHITSSAVFPNAVTAKAFLERAGLI</sequence>
<dbReference type="AlphaFoldDB" id="A0A652YLZ4"/>
<gene>
    <name evidence="1" type="ORF">FNL38_106140</name>
</gene>
<organism evidence="1">
    <name type="scientific">Nocardia globerula</name>
    <dbReference type="NCBI Taxonomy" id="1818"/>
    <lineage>
        <taxon>Bacteria</taxon>
        <taxon>Bacillati</taxon>
        <taxon>Actinomycetota</taxon>
        <taxon>Actinomycetes</taxon>
        <taxon>Mycobacteriales</taxon>
        <taxon>Nocardiaceae</taxon>
        <taxon>Nocardia</taxon>
    </lineage>
</organism>
<evidence type="ECO:0000313" key="1">
    <source>
        <dbReference type="EMBL" id="TYQ02321.1"/>
    </source>
</evidence>